<name>A0AAN9A089_HALRR</name>
<dbReference type="AlphaFoldDB" id="A0AAN9A089"/>
<feature type="non-terminal residue" evidence="1">
    <location>
        <position position="96"/>
    </location>
</feature>
<gene>
    <name evidence="1" type="ORF">SK128_011487</name>
</gene>
<dbReference type="Proteomes" id="UP001381693">
    <property type="component" value="Unassembled WGS sequence"/>
</dbReference>
<protein>
    <submittedName>
        <fullName evidence="1">Uncharacterized protein</fullName>
    </submittedName>
</protein>
<organism evidence="1 2">
    <name type="scientific">Halocaridina rubra</name>
    <name type="common">Hawaiian red shrimp</name>
    <dbReference type="NCBI Taxonomy" id="373956"/>
    <lineage>
        <taxon>Eukaryota</taxon>
        <taxon>Metazoa</taxon>
        <taxon>Ecdysozoa</taxon>
        <taxon>Arthropoda</taxon>
        <taxon>Crustacea</taxon>
        <taxon>Multicrustacea</taxon>
        <taxon>Malacostraca</taxon>
        <taxon>Eumalacostraca</taxon>
        <taxon>Eucarida</taxon>
        <taxon>Decapoda</taxon>
        <taxon>Pleocyemata</taxon>
        <taxon>Caridea</taxon>
        <taxon>Atyoidea</taxon>
        <taxon>Atyidae</taxon>
        <taxon>Halocaridina</taxon>
    </lineage>
</organism>
<evidence type="ECO:0000313" key="1">
    <source>
        <dbReference type="EMBL" id="KAK7075456.1"/>
    </source>
</evidence>
<keyword evidence="2" id="KW-1185">Reference proteome</keyword>
<accession>A0AAN9A089</accession>
<dbReference type="EMBL" id="JAXCGZ010010644">
    <property type="protein sequence ID" value="KAK7075456.1"/>
    <property type="molecule type" value="Genomic_DNA"/>
</dbReference>
<comment type="caution">
    <text evidence="1">The sequence shown here is derived from an EMBL/GenBank/DDBJ whole genome shotgun (WGS) entry which is preliminary data.</text>
</comment>
<sequence>MTYVSQQLKAMGVENFQVCYSSQVEKASDIVMRARSAKLNPGGLVVLQSGRHWPEDWTGDMAASHIAATVKIILENNQKVKVAVIPMFPSQNHPDK</sequence>
<evidence type="ECO:0000313" key="2">
    <source>
        <dbReference type="Proteomes" id="UP001381693"/>
    </source>
</evidence>
<proteinExistence type="predicted"/>
<reference evidence="1 2" key="1">
    <citation type="submission" date="2023-11" db="EMBL/GenBank/DDBJ databases">
        <title>Halocaridina rubra genome assembly.</title>
        <authorList>
            <person name="Smith C."/>
        </authorList>
    </citation>
    <scope>NUCLEOTIDE SEQUENCE [LARGE SCALE GENOMIC DNA]</scope>
    <source>
        <strain evidence="1">EP-1</strain>
        <tissue evidence="1">Whole</tissue>
    </source>
</reference>